<name>A0A662ZAH6_9GAMM</name>
<dbReference type="PANTHER" id="PTHR32347">
    <property type="entry name" value="EFFLUX SYSTEM COMPONENT YKNX-RELATED"/>
    <property type="match status" value="1"/>
</dbReference>
<accession>A0A662ZAH6</accession>
<evidence type="ECO:0000259" key="6">
    <source>
        <dbReference type="Pfam" id="PF25917"/>
    </source>
</evidence>
<dbReference type="AlphaFoldDB" id="A0A662ZAH6"/>
<gene>
    <name evidence="7" type="ORF">SAMN04487865_10404</name>
</gene>
<feature type="domain" description="Multidrug resistance protein MdtA-like barrel-sandwich hybrid" evidence="6">
    <location>
        <begin position="61"/>
        <end position="286"/>
    </location>
</feature>
<keyword evidence="5" id="KW-1133">Transmembrane helix</keyword>
<keyword evidence="3 4" id="KW-0175">Coiled coil</keyword>
<protein>
    <submittedName>
        <fullName evidence="7">HlyD family secretion protein</fullName>
    </submittedName>
</protein>
<dbReference type="GO" id="GO:0030313">
    <property type="term" value="C:cell envelope"/>
    <property type="evidence" value="ECO:0007669"/>
    <property type="project" value="UniProtKB-SubCell"/>
</dbReference>
<evidence type="ECO:0000256" key="3">
    <source>
        <dbReference type="ARBA" id="ARBA00023054"/>
    </source>
</evidence>
<keyword evidence="5" id="KW-0472">Membrane</keyword>
<dbReference type="Gene3D" id="1.10.287.470">
    <property type="entry name" value="Helix hairpin bin"/>
    <property type="match status" value="1"/>
</dbReference>
<keyword evidence="8" id="KW-1185">Reference proteome</keyword>
<dbReference type="Gene3D" id="2.40.50.100">
    <property type="match status" value="1"/>
</dbReference>
<dbReference type="PANTHER" id="PTHR32347:SF29">
    <property type="entry name" value="UPF0194 MEMBRANE PROTEIN YBHG"/>
    <property type="match status" value="1"/>
</dbReference>
<evidence type="ECO:0000256" key="2">
    <source>
        <dbReference type="ARBA" id="ARBA00009477"/>
    </source>
</evidence>
<comment type="subcellular location">
    <subcellularLocation>
        <location evidence="1">Cell envelope</location>
    </subcellularLocation>
</comment>
<sequence length="379" mass="42702">MRKFHLNTDRRSVRLIIIMLILLSISSFLIYIGSRGDATSVAQRIKSGVLTADEVNIAFENVGGRLLSRKVKESDFVKKGQVLMVLDDKDTSLSIQKLQAQIQAQEASIRQQQEAIKIQTQDCRLQEISQWRQIEQFYAALKAAQSAEKLAKVEFGRSKQLINSKSISKSAYDTNESAQSQATQARIQAQRQLDSISLGATPEQKEKLRTTGSAEGMTLTAIENTRANIKNMDNTLSEMKARLKELNTELEILNLNYERLTLRAPEDGKILKLLYQEGEMISPNAPAVLLESSRKYFDIYVNEKQVLNYKENQKVTANVIATDEEVSGIIRFVTAAPSFADLRMTREHGQADLTMFKVRVYLEKPESCLAGMTLEVEND</sequence>
<evidence type="ECO:0000256" key="5">
    <source>
        <dbReference type="SAM" id="Phobius"/>
    </source>
</evidence>
<dbReference type="Proteomes" id="UP000243374">
    <property type="component" value="Unassembled WGS sequence"/>
</dbReference>
<dbReference type="Pfam" id="PF25917">
    <property type="entry name" value="BSH_RND"/>
    <property type="match status" value="1"/>
</dbReference>
<evidence type="ECO:0000256" key="1">
    <source>
        <dbReference type="ARBA" id="ARBA00004196"/>
    </source>
</evidence>
<dbReference type="EMBL" id="FOSF01000040">
    <property type="protein sequence ID" value="SFK22337.1"/>
    <property type="molecule type" value="Genomic_DNA"/>
</dbReference>
<dbReference type="InterPro" id="IPR050465">
    <property type="entry name" value="UPF0194_transport"/>
</dbReference>
<dbReference type="Gene3D" id="2.40.30.170">
    <property type="match status" value="1"/>
</dbReference>
<keyword evidence="5" id="KW-0812">Transmembrane</keyword>
<dbReference type="RefSeq" id="WP_074841068.1">
    <property type="nucleotide sequence ID" value="NZ_CP047056.1"/>
</dbReference>
<organism evidence="7 8">
    <name type="scientific">Succinivibrio dextrinosolvens</name>
    <dbReference type="NCBI Taxonomy" id="83771"/>
    <lineage>
        <taxon>Bacteria</taxon>
        <taxon>Pseudomonadati</taxon>
        <taxon>Pseudomonadota</taxon>
        <taxon>Gammaproteobacteria</taxon>
        <taxon>Aeromonadales</taxon>
        <taxon>Succinivibrionaceae</taxon>
        <taxon>Succinivibrio</taxon>
    </lineage>
</organism>
<evidence type="ECO:0000256" key="4">
    <source>
        <dbReference type="SAM" id="Coils"/>
    </source>
</evidence>
<evidence type="ECO:0000313" key="7">
    <source>
        <dbReference type="EMBL" id="SFK22337.1"/>
    </source>
</evidence>
<feature type="coiled-coil region" evidence="4">
    <location>
        <begin position="222"/>
        <end position="263"/>
    </location>
</feature>
<dbReference type="InterPro" id="IPR058625">
    <property type="entry name" value="MdtA-like_BSH"/>
</dbReference>
<evidence type="ECO:0000313" key="8">
    <source>
        <dbReference type="Proteomes" id="UP000243374"/>
    </source>
</evidence>
<comment type="similarity">
    <text evidence="2">Belongs to the membrane fusion protein (MFP) (TC 8.A.1) family.</text>
</comment>
<feature type="transmembrane region" description="Helical" evidence="5">
    <location>
        <begin position="12"/>
        <end position="33"/>
    </location>
</feature>
<dbReference type="SUPFAM" id="SSF111369">
    <property type="entry name" value="HlyD-like secretion proteins"/>
    <property type="match status" value="2"/>
</dbReference>
<reference evidence="7 8" key="1">
    <citation type="submission" date="2016-10" db="EMBL/GenBank/DDBJ databases">
        <authorList>
            <person name="Varghese N."/>
            <person name="Submissions S."/>
        </authorList>
    </citation>
    <scope>NUCLEOTIDE SEQUENCE [LARGE SCALE GENOMIC DNA]</scope>
    <source>
        <strain evidence="7 8">22B</strain>
    </source>
</reference>
<proteinExistence type="inferred from homology"/>